<evidence type="ECO:0000313" key="2">
    <source>
        <dbReference type="EMBL" id="GAI95694.1"/>
    </source>
</evidence>
<evidence type="ECO:0000256" key="1">
    <source>
        <dbReference type="SAM" id="Phobius"/>
    </source>
</evidence>
<keyword evidence="1" id="KW-0812">Transmembrane</keyword>
<gene>
    <name evidence="2" type="ORF">S12H4_33090</name>
</gene>
<name>X1UTM8_9ZZZZ</name>
<sequence>MSFKGVLIIIGIVALGVVITFGVEEIRFRSMSRALVTEVKT</sequence>
<protein>
    <submittedName>
        <fullName evidence="2">Uncharacterized protein</fullName>
    </submittedName>
</protein>
<proteinExistence type="predicted"/>
<comment type="caution">
    <text evidence="2">The sequence shown here is derived from an EMBL/GenBank/DDBJ whole genome shotgun (WGS) entry which is preliminary data.</text>
</comment>
<dbReference type="EMBL" id="BARW01019473">
    <property type="protein sequence ID" value="GAI95694.1"/>
    <property type="molecule type" value="Genomic_DNA"/>
</dbReference>
<organism evidence="2">
    <name type="scientific">marine sediment metagenome</name>
    <dbReference type="NCBI Taxonomy" id="412755"/>
    <lineage>
        <taxon>unclassified sequences</taxon>
        <taxon>metagenomes</taxon>
        <taxon>ecological metagenomes</taxon>
    </lineage>
</organism>
<keyword evidence="1" id="KW-1133">Transmembrane helix</keyword>
<feature type="transmembrane region" description="Helical" evidence="1">
    <location>
        <begin position="6"/>
        <end position="23"/>
    </location>
</feature>
<accession>X1UTM8</accession>
<dbReference type="AlphaFoldDB" id="X1UTM8"/>
<keyword evidence="1" id="KW-0472">Membrane</keyword>
<feature type="non-terminal residue" evidence="2">
    <location>
        <position position="41"/>
    </location>
</feature>
<reference evidence="2" key="1">
    <citation type="journal article" date="2014" name="Front. Microbiol.">
        <title>High frequency of phylogenetically diverse reductive dehalogenase-homologous genes in deep subseafloor sedimentary metagenomes.</title>
        <authorList>
            <person name="Kawai M."/>
            <person name="Futagami T."/>
            <person name="Toyoda A."/>
            <person name="Takaki Y."/>
            <person name="Nishi S."/>
            <person name="Hori S."/>
            <person name="Arai W."/>
            <person name="Tsubouchi T."/>
            <person name="Morono Y."/>
            <person name="Uchiyama I."/>
            <person name="Ito T."/>
            <person name="Fujiyama A."/>
            <person name="Inagaki F."/>
            <person name="Takami H."/>
        </authorList>
    </citation>
    <scope>NUCLEOTIDE SEQUENCE</scope>
    <source>
        <strain evidence="2">Expedition CK06-06</strain>
    </source>
</reference>